<evidence type="ECO:0000256" key="7">
    <source>
        <dbReference type="ARBA" id="ARBA00022723"/>
    </source>
</evidence>
<evidence type="ECO:0000256" key="1">
    <source>
        <dbReference type="ARBA" id="ARBA00001917"/>
    </source>
</evidence>
<keyword evidence="6" id="KW-0285">Flavoprotein</keyword>
<dbReference type="InterPro" id="IPR044944">
    <property type="entry name" value="NOS_dom_3"/>
</dbReference>
<evidence type="ECO:0000256" key="11">
    <source>
        <dbReference type="ARBA" id="ARBA00023004"/>
    </source>
</evidence>
<dbReference type="PANTHER" id="PTHR43410:SF1">
    <property type="entry name" value="NITRIC OXIDE SYNTHASE"/>
    <property type="match status" value="1"/>
</dbReference>
<dbReference type="GO" id="GO:0005516">
    <property type="term" value="F:calmodulin binding"/>
    <property type="evidence" value="ECO:0007669"/>
    <property type="project" value="UniProtKB-KW"/>
</dbReference>
<evidence type="ECO:0000256" key="12">
    <source>
        <dbReference type="SAM" id="MobiDB-lite"/>
    </source>
</evidence>
<evidence type="ECO:0000256" key="5">
    <source>
        <dbReference type="ARBA" id="ARBA00022617"/>
    </source>
</evidence>
<evidence type="ECO:0000256" key="9">
    <source>
        <dbReference type="ARBA" id="ARBA00022860"/>
    </source>
</evidence>
<keyword evidence="7" id="KW-0479">Metal-binding</keyword>
<dbReference type="InterPro" id="IPR004030">
    <property type="entry name" value="NOS_N"/>
</dbReference>
<keyword evidence="5" id="KW-0349">Heme</keyword>
<dbReference type="GO" id="GO:0046872">
    <property type="term" value="F:metal ion binding"/>
    <property type="evidence" value="ECO:0007669"/>
    <property type="project" value="UniProtKB-KW"/>
</dbReference>
<feature type="region of interest" description="Disordered" evidence="12">
    <location>
        <begin position="1029"/>
        <end position="1061"/>
    </location>
</feature>
<dbReference type="Proteomes" id="UP001187531">
    <property type="component" value="Unassembled WGS sequence"/>
</dbReference>
<keyword evidence="9" id="KW-0112">Calmodulin-binding</keyword>
<evidence type="ECO:0000256" key="10">
    <source>
        <dbReference type="ARBA" id="ARBA00023002"/>
    </source>
</evidence>
<keyword evidence="8" id="KW-0521">NADP</keyword>
<feature type="domain" description="Nitric oxide synthase (NOS)" evidence="13">
    <location>
        <begin position="33"/>
        <end position="102"/>
    </location>
</feature>
<sequence>MKIEESDGYTMKTKELKYGAIVARRKDPRCPGQFSAIPFSGSYSDSEIGSRDLGEKQIFNLAPVMAGIMGLNTETNESNWGESAISELVVTLAHIFREAKIPVPASTDASGSVIYDSLLKNTLLSSLSSDLGMRVMLRMPKSAIEIGTNLVNEFTIREYAFQIVHALNEVKLGLGHLIVPYEGLLEVTSSTWTIAGEFSFDFFKEISVTNRKYIGHLQRYEAERWQPKIRKNVSNTQQLASYKLKKNFAIRYGYKNQEILSLADKSETEVKSLMTLLSSKNRNRRGLVDLKGDLIQFLFGTASERDVARISKALDQLKLAEACHVKDVMVHGSPGKGGGCGGVRVGPIVPNLLAKGHDMTKTTDTNDKGKLVPLSNTSAGYLGRRLAVALGNDYGKILPRLGPGGSLEVVPKNLHIANKILGIRDLTLNNIVIKFEMKPANMLYSSRKGVLYVPRDLATPEELCKEIQQVEQVTKATVLNPHPTSRDGKPYTSYTIHVDFSQEIDFPTIIPIWIALTVVKQFITKPLRCFKCQKFGHNSLNSWGKDTCGISGDNHPMTACPEINKNRNEQKVRCANCNGQHTALSKECQDYKFRAAILKTSVTKGVSFKDAVQAFTDTKGKTLYTPPPALNFENFPVLVHPSIPPEAKIQETINKEVVLLREKIDQLTTVVSSLCSLIASSLKLSKSSKSEVQKILSSLKKSESFVSGNETDSEDVKDGWLDPDDLYEVRRADVTEMPSKKNLQEFKKRIVSSQDNNVEIKSGSLVVDIEKCSKVAKLIPMAAELVFRTRGHHYITDLSDEYKQAYSNILKACLAGDIVGYFPPNYLFHKIAHFVSVNRAYDVIQTSVSTQATEVPRAIQIRAGATPAGTAVVCSSVAVIAQMRNKYWWNELYGLCKTDIEKMVKMNKLIKQDPRKWHINHIAYRCPRLTPSESSMLEDAQMPAASLAPIVQAYITATVDSSRGTAKSSLVSIKAIAKYAQTDSGTLRAMTHFFKNDEASSKKFTESRVFNEYPRYSYKIQDSRTAIVEKNAGDGKRTKQEDLAQKTKKNKSKMDKEDKKK</sequence>
<dbReference type="AlphaFoldDB" id="A0AA88HWQ7"/>
<dbReference type="EC" id="1.14.13.39" evidence="4"/>
<protein>
    <recommendedName>
        <fullName evidence="4">nitric-oxide synthase (NADPH)</fullName>
        <ecNumber evidence="4">1.14.13.39</ecNumber>
    </recommendedName>
</protein>
<dbReference type="SUPFAM" id="SSF56512">
    <property type="entry name" value="Nitric oxide (NO) synthase oxygenase domain"/>
    <property type="match status" value="1"/>
</dbReference>
<evidence type="ECO:0000256" key="8">
    <source>
        <dbReference type="ARBA" id="ARBA00022857"/>
    </source>
</evidence>
<dbReference type="GO" id="GO:0004517">
    <property type="term" value="F:nitric-oxide synthase activity"/>
    <property type="evidence" value="ECO:0007669"/>
    <property type="project" value="UniProtKB-EC"/>
</dbReference>
<evidence type="ECO:0000256" key="6">
    <source>
        <dbReference type="ARBA" id="ARBA00022643"/>
    </source>
</evidence>
<keyword evidence="10" id="KW-0560">Oxidoreductase</keyword>
<comment type="cofactor">
    <cofactor evidence="2">
        <name>heme b</name>
        <dbReference type="ChEBI" id="CHEBI:60344"/>
    </cofactor>
</comment>
<comment type="cofactor">
    <cofactor evidence="1">
        <name>FMN</name>
        <dbReference type="ChEBI" id="CHEBI:58210"/>
    </cofactor>
</comment>
<dbReference type="Gene3D" id="3.90.1230.10">
    <property type="entry name" value="Nitric Oxide Synthase, Chain A, domain 3"/>
    <property type="match status" value="1"/>
</dbReference>
<reference evidence="14" key="1">
    <citation type="submission" date="2023-07" db="EMBL/GenBank/DDBJ databases">
        <title>Chromosome-level genome assembly of Artemia franciscana.</title>
        <authorList>
            <person name="Jo E."/>
        </authorList>
    </citation>
    <scope>NUCLEOTIDE SEQUENCE</scope>
    <source>
        <tissue evidence="14">Whole body</tissue>
    </source>
</reference>
<gene>
    <name evidence="14" type="ORF">QYM36_012705</name>
</gene>
<keyword evidence="15" id="KW-1185">Reference proteome</keyword>
<evidence type="ECO:0000256" key="3">
    <source>
        <dbReference type="ARBA" id="ARBA00006267"/>
    </source>
</evidence>
<evidence type="ECO:0000256" key="4">
    <source>
        <dbReference type="ARBA" id="ARBA00012989"/>
    </source>
</evidence>
<evidence type="ECO:0000313" key="15">
    <source>
        <dbReference type="Proteomes" id="UP001187531"/>
    </source>
</evidence>
<keyword evidence="11" id="KW-0408">Iron</keyword>
<dbReference type="Pfam" id="PF02898">
    <property type="entry name" value="NO_synthase"/>
    <property type="match status" value="1"/>
</dbReference>
<evidence type="ECO:0000313" key="14">
    <source>
        <dbReference type="EMBL" id="KAK2711682.1"/>
    </source>
</evidence>
<dbReference type="GO" id="GO:0006809">
    <property type="term" value="P:nitric oxide biosynthetic process"/>
    <property type="evidence" value="ECO:0007669"/>
    <property type="project" value="InterPro"/>
</dbReference>
<dbReference type="InterPro" id="IPR050607">
    <property type="entry name" value="NOS"/>
</dbReference>
<evidence type="ECO:0000259" key="13">
    <source>
        <dbReference type="Pfam" id="PF02898"/>
    </source>
</evidence>
<dbReference type="EMBL" id="JAVRJZ010000016">
    <property type="protein sequence ID" value="KAK2711682.1"/>
    <property type="molecule type" value="Genomic_DNA"/>
</dbReference>
<feature type="compositionally biased region" description="Basic and acidic residues" evidence="12">
    <location>
        <begin position="1031"/>
        <end position="1045"/>
    </location>
</feature>
<accession>A0AA88HWQ7</accession>
<dbReference type="InterPro" id="IPR036119">
    <property type="entry name" value="NOS_N_sf"/>
</dbReference>
<feature type="compositionally biased region" description="Basic and acidic residues" evidence="12">
    <location>
        <begin position="1052"/>
        <end position="1061"/>
    </location>
</feature>
<evidence type="ECO:0000256" key="2">
    <source>
        <dbReference type="ARBA" id="ARBA00001970"/>
    </source>
</evidence>
<organism evidence="14 15">
    <name type="scientific">Artemia franciscana</name>
    <name type="common">Brine shrimp</name>
    <name type="synonym">Artemia sanfranciscana</name>
    <dbReference type="NCBI Taxonomy" id="6661"/>
    <lineage>
        <taxon>Eukaryota</taxon>
        <taxon>Metazoa</taxon>
        <taxon>Ecdysozoa</taxon>
        <taxon>Arthropoda</taxon>
        <taxon>Crustacea</taxon>
        <taxon>Branchiopoda</taxon>
        <taxon>Anostraca</taxon>
        <taxon>Artemiidae</taxon>
        <taxon>Artemia</taxon>
    </lineage>
</organism>
<proteinExistence type="inferred from homology"/>
<comment type="caution">
    <text evidence="14">The sequence shown here is derived from an EMBL/GenBank/DDBJ whole genome shotgun (WGS) entry which is preliminary data.</text>
</comment>
<name>A0AA88HWQ7_ARTSF</name>
<comment type="similarity">
    <text evidence="3">Belongs to the NOS family.</text>
</comment>
<dbReference type="PANTHER" id="PTHR43410">
    <property type="entry name" value="NITRIC OXIDE SYNTHASE OXYGENASE"/>
    <property type="match status" value="1"/>
</dbReference>
<keyword evidence="6" id="KW-0288">FMN</keyword>